<name>A0A9E7TM26_9EURY</name>
<dbReference type="RefSeq" id="WP_257743069.1">
    <property type="nucleotide sequence ID" value="NZ_CP096115.1"/>
</dbReference>
<sequence>MSEKIIEFISPVEFIANINEKKDCLMNQSTNQDEAVADEGNPDGLWYNIDVPKGHGFKQGDRIKITIEKV</sequence>
<organism evidence="1 2">
    <name type="scientific">Methanoplanus endosymbiosus</name>
    <dbReference type="NCBI Taxonomy" id="33865"/>
    <lineage>
        <taxon>Archaea</taxon>
        <taxon>Methanobacteriati</taxon>
        <taxon>Methanobacteriota</taxon>
        <taxon>Stenosarchaea group</taxon>
        <taxon>Methanomicrobia</taxon>
        <taxon>Methanomicrobiales</taxon>
        <taxon>Methanomicrobiaceae</taxon>
        <taxon>Methanoplanus</taxon>
    </lineage>
</organism>
<accession>A0A9E7TM26</accession>
<keyword evidence="2" id="KW-1185">Reference proteome</keyword>
<dbReference type="Proteomes" id="UP001060368">
    <property type="component" value="Chromosome"/>
</dbReference>
<proteinExistence type="predicted"/>
<reference evidence="1" key="1">
    <citation type="submission" date="2022-04" db="EMBL/GenBank/DDBJ databases">
        <title>Complete genome of Methanoplanus endosymbiosus DSM 3599.</title>
        <authorList>
            <person name="Chen S.-C."/>
            <person name="You Y.-T."/>
            <person name="Zhou Y.-Z."/>
            <person name="Lai M.-C."/>
        </authorList>
    </citation>
    <scope>NUCLEOTIDE SEQUENCE</scope>
    <source>
        <strain evidence="1">DSM 3599</strain>
    </source>
</reference>
<evidence type="ECO:0000313" key="2">
    <source>
        <dbReference type="Proteomes" id="UP001060368"/>
    </source>
</evidence>
<dbReference type="GeneID" id="74306432"/>
<dbReference type="KEGG" id="mend:L6E24_02015"/>
<protein>
    <submittedName>
        <fullName evidence="1">Uncharacterized protein</fullName>
    </submittedName>
</protein>
<dbReference type="EMBL" id="CP096115">
    <property type="protein sequence ID" value="UUX92926.1"/>
    <property type="molecule type" value="Genomic_DNA"/>
</dbReference>
<gene>
    <name evidence="1" type="ORF">L6E24_02015</name>
</gene>
<evidence type="ECO:0000313" key="1">
    <source>
        <dbReference type="EMBL" id="UUX92926.1"/>
    </source>
</evidence>
<dbReference type="AlphaFoldDB" id="A0A9E7TM26"/>